<accession>A0A8H3ZP14</accession>
<reference evidence="2 3" key="1">
    <citation type="submission" date="2019-12" db="EMBL/GenBank/DDBJ databases">
        <title>A genome sequence resource for the geographically widespread anthracnose pathogen Colletotrichum asianum.</title>
        <authorList>
            <person name="Meng Y."/>
        </authorList>
    </citation>
    <scope>NUCLEOTIDE SEQUENCE [LARGE SCALE GENOMIC DNA]</scope>
    <source>
        <strain evidence="2 3">ICMP 18580</strain>
    </source>
</reference>
<evidence type="ECO:0000313" key="2">
    <source>
        <dbReference type="EMBL" id="KAF0327114.1"/>
    </source>
</evidence>
<sequence length="467" mass="51367">MSGALEGIYPPGVVNPGLPRANSTKPYWHVNPSAYANHNSPWPHDPVDLVIIGTGISGMTLARTLCAKRPDLKIVVLEARTLCSGATGRNGGHIKTMLFSMWNERKHQFGIEEAIKISEFEQSHLNAIAAATKEDGADCDLVLTTGVEAYYDRVVFEQDLKALEDIRVHAPHLAALHTVHTDRDVLQHQMKLSKRCIGAITIPAGSVWPYKWIAKVWENLIGGNKVNIQTNTAVESIEDRDGAEFATVKTKRGTIKAKKVIHATNAWMGYLLPEMQPFVSPVRVNVVHWAADSNGQSPVGTVPEYSVWYRYGRKDYDYLIQREDGGIVTGRACTGRTVTGDDTVTDLAPHAHLRGFPFEAIANPKADAATSIDHSWSGIVSFTQDGLPFIGPLPFAGRSHQFVCGAYHATGMVKAFRSCQAAASMILGEELPKDFPTSLLLTEERIRELRNSLDRGNYPCYRAVAKI</sequence>
<dbReference type="Pfam" id="PF01266">
    <property type="entry name" value="DAO"/>
    <property type="match status" value="1"/>
</dbReference>
<evidence type="ECO:0000259" key="1">
    <source>
        <dbReference type="Pfam" id="PF01266"/>
    </source>
</evidence>
<dbReference type="OrthoDB" id="429143at2759"/>
<feature type="domain" description="FAD dependent oxidoreductase" evidence="1">
    <location>
        <begin position="48"/>
        <end position="413"/>
    </location>
</feature>
<organism evidence="2 3">
    <name type="scientific">Colletotrichum asianum</name>
    <dbReference type="NCBI Taxonomy" id="702518"/>
    <lineage>
        <taxon>Eukaryota</taxon>
        <taxon>Fungi</taxon>
        <taxon>Dikarya</taxon>
        <taxon>Ascomycota</taxon>
        <taxon>Pezizomycotina</taxon>
        <taxon>Sordariomycetes</taxon>
        <taxon>Hypocreomycetidae</taxon>
        <taxon>Glomerellales</taxon>
        <taxon>Glomerellaceae</taxon>
        <taxon>Colletotrichum</taxon>
        <taxon>Colletotrichum gloeosporioides species complex</taxon>
    </lineage>
</organism>
<dbReference type="GO" id="GO:0005737">
    <property type="term" value="C:cytoplasm"/>
    <property type="evidence" value="ECO:0007669"/>
    <property type="project" value="TreeGrafter"/>
</dbReference>
<dbReference type="InterPro" id="IPR006076">
    <property type="entry name" value="FAD-dep_OxRdtase"/>
</dbReference>
<dbReference type="Gene3D" id="3.30.9.10">
    <property type="entry name" value="D-Amino Acid Oxidase, subunit A, domain 2"/>
    <property type="match status" value="1"/>
</dbReference>
<dbReference type="EMBL" id="WOWK01000025">
    <property type="protein sequence ID" value="KAF0327114.1"/>
    <property type="molecule type" value="Genomic_DNA"/>
</dbReference>
<protein>
    <submittedName>
        <fullName evidence="2">FAD dependent oxidoreductase superfamily protein</fullName>
    </submittedName>
</protein>
<comment type="caution">
    <text evidence="2">The sequence shown here is derived from an EMBL/GenBank/DDBJ whole genome shotgun (WGS) entry which is preliminary data.</text>
</comment>
<dbReference type="PANTHER" id="PTHR13847:SF260">
    <property type="entry name" value="FAD DEPENDENT OXIDOREDUCTASE DOMAIN-CONTAINING PROTEIN"/>
    <property type="match status" value="1"/>
</dbReference>
<name>A0A8H3ZP14_9PEZI</name>
<dbReference type="Proteomes" id="UP000434172">
    <property type="component" value="Unassembled WGS sequence"/>
</dbReference>
<gene>
    <name evidence="2" type="ORF">GQ607_005597</name>
</gene>
<dbReference type="AlphaFoldDB" id="A0A8H3ZP14"/>
<dbReference type="Gene3D" id="3.50.50.60">
    <property type="entry name" value="FAD/NAD(P)-binding domain"/>
    <property type="match status" value="1"/>
</dbReference>
<dbReference type="PANTHER" id="PTHR13847">
    <property type="entry name" value="SARCOSINE DEHYDROGENASE-RELATED"/>
    <property type="match status" value="1"/>
</dbReference>
<proteinExistence type="predicted"/>
<keyword evidence="3" id="KW-1185">Reference proteome</keyword>
<dbReference type="SUPFAM" id="SSF51905">
    <property type="entry name" value="FAD/NAD(P)-binding domain"/>
    <property type="match status" value="1"/>
</dbReference>
<dbReference type="InterPro" id="IPR036188">
    <property type="entry name" value="FAD/NAD-bd_sf"/>
</dbReference>
<evidence type="ECO:0000313" key="3">
    <source>
        <dbReference type="Proteomes" id="UP000434172"/>
    </source>
</evidence>